<dbReference type="OMA" id="MRTYPRN"/>
<evidence type="ECO:0000313" key="2">
    <source>
        <dbReference type="Proteomes" id="UP000220629"/>
    </source>
</evidence>
<dbReference type="AlphaFoldDB" id="A0A2A7SGW0"/>
<dbReference type="CDD" id="cd07177">
    <property type="entry name" value="terB_like"/>
    <property type="match status" value="1"/>
</dbReference>
<evidence type="ECO:0000313" key="1">
    <source>
        <dbReference type="EMBL" id="PEH42762.1"/>
    </source>
</evidence>
<protein>
    <submittedName>
        <fullName evidence="1">TerB family tellurite resistance protein</fullName>
    </submittedName>
</protein>
<dbReference type="InterPro" id="IPR029024">
    <property type="entry name" value="TerB-like"/>
</dbReference>
<proteinExistence type="predicted"/>
<dbReference type="SUPFAM" id="SSF158682">
    <property type="entry name" value="TerB-like"/>
    <property type="match status" value="1"/>
</dbReference>
<organism evidence="1 2">
    <name type="scientific">Burkholderia gladioli</name>
    <name type="common">Pseudomonas marginata</name>
    <name type="synonym">Phytomonas marginata</name>
    <dbReference type="NCBI Taxonomy" id="28095"/>
    <lineage>
        <taxon>Bacteria</taxon>
        <taxon>Pseudomonadati</taxon>
        <taxon>Pseudomonadota</taxon>
        <taxon>Betaproteobacteria</taxon>
        <taxon>Burkholderiales</taxon>
        <taxon>Burkholderiaceae</taxon>
        <taxon>Burkholderia</taxon>
    </lineage>
</organism>
<dbReference type="Proteomes" id="UP000220629">
    <property type="component" value="Unassembled WGS sequence"/>
</dbReference>
<dbReference type="EMBL" id="PDDY01000001">
    <property type="protein sequence ID" value="PEH42762.1"/>
    <property type="molecule type" value="Genomic_DNA"/>
</dbReference>
<dbReference type="RefSeq" id="WP_013690512.1">
    <property type="nucleotide sequence ID" value="NZ_CADEPU010000002.1"/>
</dbReference>
<accession>A0A2A7SGW0</accession>
<reference evidence="2" key="1">
    <citation type="submission" date="2017-09" db="EMBL/GenBank/DDBJ databases">
        <title>FDA dAtabase for Regulatory Grade micrObial Sequences (FDA-ARGOS): Supporting development and validation of Infectious Disease Dx tests.</title>
        <authorList>
            <person name="Minogue T."/>
            <person name="Wolcott M."/>
            <person name="Wasieloski L."/>
            <person name="Aguilar W."/>
            <person name="Moore D."/>
            <person name="Tallon L."/>
            <person name="Sadzewicz L."/>
            <person name="Ott S."/>
            <person name="Zhao X."/>
            <person name="Nagaraj S."/>
            <person name="Vavikolanu K."/>
            <person name="Aluvathingal J."/>
            <person name="Nadendla S."/>
            <person name="Sichtig H."/>
        </authorList>
    </citation>
    <scope>NUCLEOTIDE SEQUENCE [LARGE SCALE GENOMIC DNA]</scope>
    <source>
        <strain evidence="2">FDAARGOS_390</strain>
    </source>
</reference>
<dbReference type="Gene3D" id="1.10.3680.10">
    <property type="entry name" value="TerB-like"/>
    <property type="match status" value="1"/>
</dbReference>
<gene>
    <name evidence="1" type="ORF">CRM94_11710</name>
</gene>
<name>A0A2A7SGW0_BURGA</name>
<sequence>MRSYPRNSPQAAARIVALVLIADGHIDRREEQVIETLGIARKLGLGTAEFERIVQALCEDQALGQASSGTISAVLDPASLKPLLAEIDDPKLRKRTIEQCLAVASADRHLADAEIVVLAAILDAWTPRPH</sequence>
<comment type="caution">
    <text evidence="1">The sequence shown here is derived from an EMBL/GenBank/DDBJ whole genome shotgun (WGS) entry which is preliminary data.</text>
</comment>